<dbReference type="SUPFAM" id="SSF52540">
    <property type="entry name" value="P-loop containing nucleoside triphosphate hydrolases"/>
    <property type="match status" value="1"/>
</dbReference>
<dbReference type="GO" id="GO:0006952">
    <property type="term" value="P:defense response"/>
    <property type="evidence" value="ECO:0007669"/>
    <property type="project" value="UniProtKB-KW"/>
</dbReference>
<sequence>MGGCFSVSLSCDQVVNQVSQWLCVRESYIHCLEENLTALEKTMDDLKAKRDDLSRKVEREEDRGLRRLTQIQVWLTRVETIDSQVNDLLSVRNTEIQRLCLCGFCSKSFKKSYRYGKRVFMMLKEVENLISDGIFEVVAEQAQASEVVKRPVQPTILGREKMLEIAWNHLMEDGVCILGMYGMGGVGKTTLLTQINNKFVKKEDVFDIVMWVVVSKDLQIQKIQEEIAKKLGLAGDGWNQKDEDQKSCDIHNVLRRKKFVLLLDDIWAKVNLTKIGVPYPNRENGSKVVFTTRS</sequence>
<dbReference type="Pfam" id="PF00931">
    <property type="entry name" value="NB-ARC"/>
    <property type="match status" value="1"/>
</dbReference>
<keyword evidence="5" id="KW-1185">Reference proteome</keyword>
<dbReference type="PANTHER" id="PTHR33463:SF220">
    <property type="entry name" value="NB-ARC DOMAIN-CONTAINING PROTEIN"/>
    <property type="match status" value="1"/>
</dbReference>
<comment type="caution">
    <text evidence="4">The sequence shown here is derived from an EMBL/GenBank/DDBJ whole genome shotgun (WGS) entry which is preliminary data.</text>
</comment>
<evidence type="ECO:0000313" key="5">
    <source>
        <dbReference type="Proteomes" id="UP001558713"/>
    </source>
</evidence>
<name>A0ABD0YZK7_CARAN</name>
<dbReference type="FunFam" id="3.40.50.300:FF:001091">
    <property type="entry name" value="Probable disease resistance protein At1g61300"/>
    <property type="match status" value="1"/>
</dbReference>
<evidence type="ECO:0000259" key="3">
    <source>
        <dbReference type="Pfam" id="PF00931"/>
    </source>
</evidence>
<gene>
    <name evidence="4" type="ORF">V5N11_010958</name>
</gene>
<organism evidence="4 5">
    <name type="scientific">Cardamine amara subsp. amara</name>
    <dbReference type="NCBI Taxonomy" id="228776"/>
    <lineage>
        <taxon>Eukaryota</taxon>
        <taxon>Viridiplantae</taxon>
        <taxon>Streptophyta</taxon>
        <taxon>Embryophyta</taxon>
        <taxon>Tracheophyta</taxon>
        <taxon>Spermatophyta</taxon>
        <taxon>Magnoliopsida</taxon>
        <taxon>eudicotyledons</taxon>
        <taxon>Gunneridae</taxon>
        <taxon>Pentapetalae</taxon>
        <taxon>rosids</taxon>
        <taxon>malvids</taxon>
        <taxon>Brassicales</taxon>
        <taxon>Brassicaceae</taxon>
        <taxon>Cardamineae</taxon>
        <taxon>Cardamine</taxon>
    </lineage>
</organism>
<accession>A0ABD0YZK7</accession>
<dbReference type="InterPro" id="IPR027417">
    <property type="entry name" value="P-loop_NTPase"/>
</dbReference>
<dbReference type="AlphaFoldDB" id="A0ABD0YZK7"/>
<reference evidence="4 5" key="1">
    <citation type="submission" date="2024-04" db="EMBL/GenBank/DDBJ databases">
        <title>Genome assembly C_amara_ONT_v2.</title>
        <authorList>
            <person name="Yant L."/>
            <person name="Moore C."/>
            <person name="Slenker M."/>
        </authorList>
    </citation>
    <scope>NUCLEOTIDE SEQUENCE [LARGE SCALE GENOMIC DNA]</scope>
    <source>
        <tissue evidence="4">Leaf</tissue>
    </source>
</reference>
<feature type="domain" description="NB-ARC" evidence="3">
    <location>
        <begin position="159"/>
        <end position="294"/>
    </location>
</feature>
<proteinExistence type="predicted"/>
<dbReference type="InterPro" id="IPR050905">
    <property type="entry name" value="Plant_NBS-LRR"/>
</dbReference>
<evidence type="ECO:0000256" key="1">
    <source>
        <dbReference type="ARBA" id="ARBA00022821"/>
    </source>
</evidence>
<dbReference type="Proteomes" id="UP001558713">
    <property type="component" value="Unassembled WGS sequence"/>
</dbReference>
<dbReference type="Gene3D" id="3.40.50.300">
    <property type="entry name" value="P-loop containing nucleotide triphosphate hydrolases"/>
    <property type="match status" value="1"/>
</dbReference>
<dbReference type="InterPro" id="IPR002182">
    <property type="entry name" value="NB-ARC"/>
</dbReference>
<dbReference type="PANTHER" id="PTHR33463">
    <property type="entry name" value="NB-ARC DOMAIN-CONTAINING PROTEIN-RELATED"/>
    <property type="match status" value="1"/>
</dbReference>
<evidence type="ECO:0000256" key="2">
    <source>
        <dbReference type="SAM" id="Coils"/>
    </source>
</evidence>
<keyword evidence="2" id="KW-0175">Coiled coil</keyword>
<dbReference type="PRINTS" id="PR00364">
    <property type="entry name" value="DISEASERSIST"/>
</dbReference>
<keyword evidence="1" id="KW-0611">Plant defense</keyword>
<feature type="coiled-coil region" evidence="2">
    <location>
        <begin position="29"/>
        <end position="63"/>
    </location>
</feature>
<dbReference type="EMBL" id="JBANAX010000942">
    <property type="protein sequence ID" value="KAL1187703.1"/>
    <property type="molecule type" value="Genomic_DNA"/>
</dbReference>
<protein>
    <submittedName>
        <fullName evidence="4">Disease resistance protein RPS5</fullName>
    </submittedName>
</protein>
<evidence type="ECO:0000313" key="4">
    <source>
        <dbReference type="EMBL" id="KAL1187703.1"/>
    </source>
</evidence>